<dbReference type="STRING" id="79883.GCA_001636495_02608"/>
<comment type="similarity">
    <text evidence="2 4">Belongs to the GerABKA family.</text>
</comment>
<dbReference type="OrthoDB" id="9772630at2"/>
<dbReference type="PANTHER" id="PTHR22550">
    <property type="entry name" value="SPORE GERMINATION PROTEIN"/>
    <property type="match status" value="1"/>
</dbReference>
<comment type="subcellular location">
    <subcellularLocation>
        <location evidence="4">Cell membrane</location>
    </subcellularLocation>
    <subcellularLocation>
        <location evidence="1">Membrane</location>
        <topology evidence="1">Multi-pass membrane protein</topology>
    </subcellularLocation>
</comment>
<dbReference type="Pfam" id="PF03323">
    <property type="entry name" value="GerA"/>
    <property type="match status" value="1"/>
</dbReference>
<dbReference type="InterPro" id="IPR004995">
    <property type="entry name" value="Spore_Ger"/>
</dbReference>
<proteinExistence type="inferred from homology"/>
<dbReference type="Proteomes" id="UP000322524">
    <property type="component" value="Unassembled WGS sequence"/>
</dbReference>
<evidence type="ECO:0000256" key="3">
    <source>
        <dbReference type="ARBA" id="ARBA00023136"/>
    </source>
</evidence>
<dbReference type="GO" id="GO:0005886">
    <property type="term" value="C:plasma membrane"/>
    <property type="evidence" value="ECO:0007669"/>
    <property type="project" value="UniProtKB-SubCell"/>
</dbReference>
<feature type="transmembrane region" description="Helical" evidence="5">
    <location>
        <begin position="411"/>
        <end position="435"/>
    </location>
</feature>
<reference evidence="6 7" key="1">
    <citation type="submission" date="2019-08" db="EMBL/GenBank/DDBJ databases">
        <title>Bacillus genomes from the desert of Cuatro Cienegas, Coahuila.</title>
        <authorList>
            <person name="Olmedo-Alvarez G."/>
        </authorList>
    </citation>
    <scope>NUCLEOTIDE SEQUENCE [LARGE SCALE GENOMIC DNA]</scope>
    <source>
        <strain evidence="6 7">CH28_1T</strain>
    </source>
</reference>
<evidence type="ECO:0000313" key="7">
    <source>
        <dbReference type="Proteomes" id="UP000322524"/>
    </source>
</evidence>
<name>A0A5D4SLG4_9BACI</name>
<protein>
    <submittedName>
        <fullName evidence="6">Spore germination protein</fullName>
    </submittedName>
</protein>
<organism evidence="6 7">
    <name type="scientific">Sutcliffiella horikoshii</name>
    <dbReference type="NCBI Taxonomy" id="79883"/>
    <lineage>
        <taxon>Bacteria</taxon>
        <taxon>Bacillati</taxon>
        <taxon>Bacillota</taxon>
        <taxon>Bacilli</taxon>
        <taxon>Bacillales</taxon>
        <taxon>Bacillaceae</taxon>
        <taxon>Sutcliffiella</taxon>
    </lineage>
</organism>
<comment type="caution">
    <text evidence="6">The sequence shown here is derived from an EMBL/GenBank/DDBJ whole genome shotgun (WGS) entry which is preliminary data.</text>
</comment>
<evidence type="ECO:0000256" key="4">
    <source>
        <dbReference type="PIRNR" id="PIRNR005690"/>
    </source>
</evidence>
<feature type="transmembrane region" description="Helical" evidence="5">
    <location>
        <begin position="378"/>
        <end position="399"/>
    </location>
</feature>
<dbReference type="EMBL" id="VTEV01000009">
    <property type="protein sequence ID" value="TYS63571.1"/>
    <property type="molecule type" value="Genomic_DNA"/>
</dbReference>
<sequence>MERRNLTTYDICDLQDFFKKTFHDSPDLYFYEMKRNQVSILFIYMKNLVDTNVLNQSILPTIIDKTKDNSLDLQELIYQLHTTQSKLTEDMDEMIHKLLDGYVVLITPKAEKSLLINVSKKVERSLEKAETESLVFGPKISFTESISTNISIIRQNIISEDLCTEKMAVGKKNETEIRIVYLNGMAEEELVQSLRDKINSLQVNDILDTSVLAQLIEDNSYSIFPQFVQTELPDRVTYSVERGMVAVFVDRSPMVMLGPSSLFNFFESTEDVYMRWNMGSFIRFLRYVTMFLSVILTPAYVAIITYHYEMIPSTLLVSLGESRSKVPFTPIFEALLLEIMIELLREAGARLPTKVGQTMGIVGGIVLGQAAVEAGFTSNILIIVVALSALGSFTAPSYLMGTAVRVMRFPILILAGIWGGIGISFGLCFILIHLIRLTSMGVPYLKPVYPFDKNHAMNTILRMPIHLIRKNPNKEGFFSFRKEVSQDIDE</sequence>
<evidence type="ECO:0000313" key="6">
    <source>
        <dbReference type="EMBL" id="TYS63571.1"/>
    </source>
</evidence>
<evidence type="ECO:0000256" key="1">
    <source>
        <dbReference type="ARBA" id="ARBA00004141"/>
    </source>
</evidence>
<dbReference type="InterPro" id="IPR050768">
    <property type="entry name" value="UPF0353/GerABKA_families"/>
</dbReference>
<gene>
    <name evidence="6" type="ORF">FZC76_18950</name>
</gene>
<feature type="transmembrane region" description="Helical" evidence="5">
    <location>
        <begin position="284"/>
        <end position="306"/>
    </location>
</feature>
<keyword evidence="5" id="KW-1133">Transmembrane helix</keyword>
<dbReference type="GO" id="GO:0009847">
    <property type="term" value="P:spore germination"/>
    <property type="evidence" value="ECO:0007669"/>
    <property type="project" value="UniProtKB-UniRule"/>
</dbReference>
<keyword evidence="3 4" id="KW-0472">Membrane</keyword>
<accession>A0A5D4SLG4</accession>
<dbReference type="AlphaFoldDB" id="A0A5D4SLG4"/>
<dbReference type="PANTHER" id="PTHR22550:SF5">
    <property type="entry name" value="LEUCINE ZIPPER PROTEIN 4"/>
    <property type="match status" value="1"/>
</dbReference>
<evidence type="ECO:0000256" key="2">
    <source>
        <dbReference type="ARBA" id="ARBA00005278"/>
    </source>
</evidence>
<keyword evidence="5" id="KW-0812">Transmembrane</keyword>
<evidence type="ECO:0000256" key="5">
    <source>
        <dbReference type="SAM" id="Phobius"/>
    </source>
</evidence>
<dbReference type="RefSeq" id="WP_148989745.1">
    <property type="nucleotide sequence ID" value="NZ_VTEV01000009.1"/>
</dbReference>
<dbReference type="PIRSF" id="PIRSF005690">
    <property type="entry name" value="GerBA"/>
    <property type="match status" value="1"/>
</dbReference>